<dbReference type="Pfam" id="PF01339">
    <property type="entry name" value="CheB_methylest"/>
    <property type="match status" value="1"/>
</dbReference>
<dbReference type="SUPFAM" id="SSF52738">
    <property type="entry name" value="Methylesterase CheB, C-terminal domain"/>
    <property type="match status" value="1"/>
</dbReference>
<dbReference type="AlphaFoldDB" id="A0A951UFP4"/>
<dbReference type="PROSITE" id="PS50122">
    <property type="entry name" value="CHEB"/>
    <property type="match status" value="1"/>
</dbReference>
<dbReference type="InterPro" id="IPR000673">
    <property type="entry name" value="Sig_transdc_resp-reg_Me-estase"/>
</dbReference>
<feature type="transmembrane region" description="Helical" evidence="5">
    <location>
        <begin position="12"/>
        <end position="32"/>
    </location>
</feature>
<comment type="caution">
    <text evidence="7">The sequence shown here is derived from an EMBL/GenBank/DDBJ whole genome shotgun (WGS) entry which is preliminary data.</text>
</comment>
<dbReference type="CDD" id="cd16433">
    <property type="entry name" value="CheB"/>
    <property type="match status" value="1"/>
</dbReference>
<name>A0A951UFP4_9NOST</name>
<dbReference type="EMBL" id="JAHHHN010000004">
    <property type="protein sequence ID" value="MBW4561378.1"/>
    <property type="molecule type" value="Genomic_DNA"/>
</dbReference>
<dbReference type="GO" id="GO:0000156">
    <property type="term" value="F:phosphorelay response regulator activity"/>
    <property type="evidence" value="ECO:0007669"/>
    <property type="project" value="InterPro"/>
</dbReference>
<dbReference type="GO" id="GO:0008984">
    <property type="term" value="F:protein-glutamate methylesterase activity"/>
    <property type="evidence" value="ECO:0007669"/>
    <property type="project" value="UniProtKB-EC"/>
</dbReference>
<keyword evidence="5" id="KW-0472">Membrane</keyword>
<reference evidence="7" key="2">
    <citation type="journal article" date="2022" name="Microbiol. Resour. Announc.">
        <title>Metagenome Sequencing to Explore Phylogenomics of Terrestrial Cyanobacteria.</title>
        <authorList>
            <person name="Ward R.D."/>
            <person name="Stajich J.E."/>
            <person name="Johansen J.R."/>
            <person name="Huntemann M."/>
            <person name="Clum A."/>
            <person name="Foster B."/>
            <person name="Foster B."/>
            <person name="Roux S."/>
            <person name="Palaniappan K."/>
            <person name="Varghese N."/>
            <person name="Mukherjee S."/>
            <person name="Reddy T.B.K."/>
            <person name="Daum C."/>
            <person name="Copeland A."/>
            <person name="Chen I.A."/>
            <person name="Ivanova N.N."/>
            <person name="Kyrpides N.C."/>
            <person name="Shapiro N."/>
            <person name="Eloe-Fadrosh E.A."/>
            <person name="Pietrasiak N."/>
        </authorList>
    </citation>
    <scope>NUCLEOTIDE SEQUENCE</scope>
    <source>
        <strain evidence="7">JT2-VF2</strain>
    </source>
</reference>
<dbReference type="InterPro" id="IPR035909">
    <property type="entry name" value="CheB_C"/>
</dbReference>
<evidence type="ECO:0000313" key="7">
    <source>
        <dbReference type="EMBL" id="MBW4561378.1"/>
    </source>
</evidence>
<protein>
    <recommendedName>
        <fullName evidence="2">protein-glutamate methylesterase</fullName>
        <ecNumber evidence="2">3.1.1.61</ecNumber>
    </recommendedName>
</protein>
<comment type="catalytic activity">
    <reaction evidence="3">
        <text>[protein]-L-glutamate 5-O-methyl ester + H2O = L-glutamyl-[protein] + methanol + H(+)</text>
        <dbReference type="Rhea" id="RHEA:23236"/>
        <dbReference type="Rhea" id="RHEA-COMP:10208"/>
        <dbReference type="Rhea" id="RHEA-COMP:10311"/>
        <dbReference type="ChEBI" id="CHEBI:15377"/>
        <dbReference type="ChEBI" id="CHEBI:15378"/>
        <dbReference type="ChEBI" id="CHEBI:17790"/>
        <dbReference type="ChEBI" id="CHEBI:29973"/>
        <dbReference type="ChEBI" id="CHEBI:82795"/>
        <dbReference type="EC" id="3.1.1.61"/>
    </reaction>
</comment>
<dbReference type="Gene3D" id="3.40.50.180">
    <property type="entry name" value="Methylesterase CheB, C-terminal domain"/>
    <property type="match status" value="1"/>
</dbReference>
<dbReference type="PANTHER" id="PTHR42872:SF3">
    <property type="entry name" value="PROTEIN-GLUTAMATE METHYLESTERASE_PROTEIN-GLUTAMINE GLUTAMINASE 1"/>
    <property type="match status" value="1"/>
</dbReference>
<dbReference type="GO" id="GO:0005737">
    <property type="term" value="C:cytoplasm"/>
    <property type="evidence" value="ECO:0007669"/>
    <property type="project" value="InterPro"/>
</dbReference>
<reference evidence="7" key="1">
    <citation type="submission" date="2021-05" db="EMBL/GenBank/DDBJ databases">
        <authorList>
            <person name="Pietrasiak N."/>
            <person name="Ward R."/>
            <person name="Stajich J.E."/>
            <person name="Kurbessoian T."/>
        </authorList>
    </citation>
    <scope>NUCLEOTIDE SEQUENCE</scope>
    <source>
        <strain evidence="7">JT2-VF2</strain>
    </source>
</reference>
<proteinExistence type="predicted"/>
<evidence type="ECO:0000313" key="8">
    <source>
        <dbReference type="Proteomes" id="UP000715781"/>
    </source>
</evidence>
<evidence type="ECO:0000256" key="1">
    <source>
        <dbReference type="ARBA" id="ARBA00022801"/>
    </source>
</evidence>
<accession>A0A951UFP4</accession>
<evidence type="ECO:0000256" key="2">
    <source>
        <dbReference type="ARBA" id="ARBA00039140"/>
    </source>
</evidence>
<sequence length="207" mass="22146">MSRGKETANRPYFELVVIGASLGGLNALAILLRGLPENFPVPVAIAQHRRSNSEDGLSKLLHHYSNLHVKEAEDKEEILPGTVYLAPADYHLLVEGGDGSIVRPYFALSTEANVTYTRPSIDVLFESAADAYAEKVIGVLLTGANHDGTRGLAKIKARGGKAVVQDPATAECPIMPAAAIAAMIVDKILPLKDISSFLAKICFPMLL</sequence>
<evidence type="ECO:0000256" key="3">
    <source>
        <dbReference type="ARBA" id="ARBA00048267"/>
    </source>
</evidence>
<organism evidence="7 8">
    <name type="scientific">Mojavia pulchra JT2-VF2</name>
    <dbReference type="NCBI Taxonomy" id="287848"/>
    <lineage>
        <taxon>Bacteria</taxon>
        <taxon>Bacillati</taxon>
        <taxon>Cyanobacteriota</taxon>
        <taxon>Cyanophyceae</taxon>
        <taxon>Nostocales</taxon>
        <taxon>Nostocaceae</taxon>
    </lineage>
</organism>
<feature type="active site" evidence="4">
    <location>
        <position position="48"/>
    </location>
</feature>
<keyword evidence="1 4" id="KW-0378">Hydrolase</keyword>
<feature type="domain" description="CheB-type methylesterase" evidence="6">
    <location>
        <begin position="11"/>
        <end position="198"/>
    </location>
</feature>
<gene>
    <name evidence="7" type="ORF">KME32_09495</name>
</gene>
<evidence type="ECO:0000256" key="5">
    <source>
        <dbReference type="SAM" id="Phobius"/>
    </source>
</evidence>
<keyword evidence="5" id="KW-0812">Transmembrane</keyword>
<dbReference type="Proteomes" id="UP000715781">
    <property type="component" value="Unassembled WGS sequence"/>
</dbReference>
<evidence type="ECO:0000259" key="6">
    <source>
        <dbReference type="PROSITE" id="PS50122"/>
    </source>
</evidence>
<feature type="active site" evidence="4">
    <location>
        <position position="147"/>
    </location>
</feature>
<feature type="active site" evidence="4">
    <location>
        <position position="21"/>
    </location>
</feature>
<evidence type="ECO:0000256" key="4">
    <source>
        <dbReference type="PROSITE-ProRule" id="PRU00050"/>
    </source>
</evidence>
<keyword evidence="5" id="KW-1133">Transmembrane helix</keyword>
<dbReference type="GO" id="GO:0006935">
    <property type="term" value="P:chemotaxis"/>
    <property type="evidence" value="ECO:0007669"/>
    <property type="project" value="UniProtKB-UniRule"/>
</dbReference>
<keyword evidence="4" id="KW-0145">Chemotaxis</keyword>
<dbReference type="EC" id="3.1.1.61" evidence="2"/>
<dbReference type="PANTHER" id="PTHR42872">
    <property type="entry name" value="PROTEIN-GLUTAMATE METHYLESTERASE/PROTEIN-GLUTAMINE GLUTAMINASE"/>
    <property type="match status" value="1"/>
</dbReference>